<dbReference type="Proteomes" id="UP001390339">
    <property type="component" value="Unassembled WGS sequence"/>
</dbReference>
<keyword evidence="3" id="KW-1185">Reference proteome</keyword>
<dbReference type="EMBL" id="JAPCWZ010000003">
    <property type="protein sequence ID" value="KAK8875273.1"/>
    <property type="molecule type" value="Genomic_DNA"/>
</dbReference>
<evidence type="ECO:0000256" key="1">
    <source>
        <dbReference type="SAM" id="MobiDB-lite"/>
    </source>
</evidence>
<evidence type="ECO:0000313" key="3">
    <source>
        <dbReference type="Proteomes" id="UP001390339"/>
    </source>
</evidence>
<gene>
    <name evidence="2" type="ORF">PGQ11_005787</name>
</gene>
<protein>
    <submittedName>
        <fullName evidence="2">Uncharacterized protein</fullName>
    </submittedName>
</protein>
<proteinExistence type="predicted"/>
<sequence>MRKEKGRSKENVIKQAEILHELSVNWHSMPRSLENTKQHIDKLLLLHDEVTTRSPPDTIRKSETSTIADDLRSF</sequence>
<accession>A0ABR2JCW0</accession>
<feature type="compositionally biased region" description="Basic and acidic residues" evidence="1">
    <location>
        <begin position="58"/>
        <end position="74"/>
    </location>
</feature>
<reference evidence="2 3" key="1">
    <citation type="journal article" date="2024" name="IMA Fungus">
        <title>Apiospora arundinis, a panoply of carbohydrate-active enzymes and secondary metabolites.</title>
        <authorList>
            <person name="Sorensen T."/>
            <person name="Petersen C."/>
            <person name="Muurmann A.T."/>
            <person name="Christiansen J.V."/>
            <person name="Brundto M.L."/>
            <person name="Overgaard C.K."/>
            <person name="Boysen A.T."/>
            <person name="Wollenberg R.D."/>
            <person name="Larsen T.O."/>
            <person name="Sorensen J.L."/>
            <person name="Nielsen K.L."/>
            <person name="Sondergaard T.E."/>
        </authorList>
    </citation>
    <scope>NUCLEOTIDE SEQUENCE [LARGE SCALE GENOMIC DNA]</scope>
    <source>
        <strain evidence="2 3">AAU 773</strain>
    </source>
</reference>
<organism evidence="2 3">
    <name type="scientific">Apiospora arundinis</name>
    <dbReference type="NCBI Taxonomy" id="335852"/>
    <lineage>
        <taxon>Eukaryota</taxon>
        <taxon>Fungi</taxon>
        <taxon>Dikarya</taxon>
        <taxon>Ascomycota</taxon>
        <taxon>Pezizomycotina</taxon>
        <taxon>Sordariomycetes</taxon>
        <taxon>Xylariomycetidae</taxon>
        <taxon>Amphisphaeriales</taxon>
        <taxon>Apiosporaceae</taxon>
        <taxon>Apiospora</taxon>
    </lineage>
</organism>
<feature type="region of interest" description="Disordered" evidence="1">
    <location>
        <begin position="53"/>
        <end position="74"/>
    </location>
</feature>
<name>A0ABR2JCW0_9PEZI</name>
<evidence type="ECO:0000313" key="2">
    <source>
        <dbReference type="EMBL" id="KAK8875273.1"/>
    </source>
</evidence>
<comment type="caution">
    <text evidence="2">The sequence shown here is derived from an EMBL/GenBank/DDBJ whole genome shotgun (WGS) entry which is preliminary data.</text>
</comment>